<dbReference type="InterPro" id="IPR026960">
    <property type="entry name" value="RVT-Znf"/>
</dbReference>
<evidence type="ECO:0000313" key="2">
    <source>
        <dbReference type="EMBL" id="GAV58389.1"/>
    </source>
</evidence>
<feature type="domain" description="Reverse transcriptase zinc-binding" evidence="1">
    <location>
        <begin position="36"/>
        <end position="119"/>
    </location>
</feature>
<proteinExistence type="predicted"/>
<sequence>MFSLITHKKEVAKSIKLTVGQDKLIFTLATSGICSSSLLYEDLRHKGNVCHWAKYIWNDFILTRIAFFIWKVVLNGISMDINIQQRGISLASKCPYCFYPNIESLEHLLFQGEVGSNIWVYFSKALNLTTC</sequence>
<reference evidence="3" key="1">
    <citation type="submission" date="2016-04" db="EMBL/GenBank/DDBJ databases">
        <title>Cephalotus genome sequencing.</title>
        <authorList>
            <person name="Fukushima K."/>
            <person name="Hasebe M."/>
            <person name="Fang X."/>
        </authorList>
    </citation>
    <scope>NUCLEOTIDE SEQUENCE [LARGE SCALE GENOMIC DNA]</scope>
    <source>
        <strain evidence="3">cv. St1</strain>
    </source>
</reference>
<accession>A0A1Q3ARN9</accession>
<dbReference type="InParanoid" id="A0A1Q3ARN9"/>
<dbReference type="EMBL" id="BDDD01000066">
    <property type="protein sequence ID" value="GAV58389.1"/>
    <property type="molecule type" value="Genomic_DNA"/>
</dbReference>
<evidence type="ECO:0000259" key="1">
    <source>
        <dbReference type="Pfam" id="PF13966"/>
    </source>
</evidence>
<comment type="caution">
    <text evidence="2">The sequence shown here is derived from an EMBL/GenBank/DDBJ whole genome shotgun (WGS) entry which is preliminary data.</text>
</comment>
<dbReference type="OrthoDB" id="1938822at2759"/>
<dbReference type="Pfam" id="PF13966">
    <property type="entry name" value="zf-RVT"/>
    <property type="match status" value="1"/>
</dbReference>
<gene>
    <name evidence="2" type="ORF">CFOL_v3_01923</name>
</gene>
<name>A0A1Q3ARN9_CEPFO</name>
<organism evidence="2 3">
    <name type="scientific">Cephalotus follicularis</name>
    <name type="common">Albany pitcher plant</name>
    <dbReference type="NCBI Taxonomy" id="3775"/>
    <lineage>
        <taxon>Eukaryota</taxon>
        <taxon>Viridiplantae</taxon>
        <taxon>Streptophyta</taxon>
        <taxon>Embryophyta</taxon>
        <taxon>Tracheophyta</taxon>
        <taxon>Spermatophyta</taxon>
        <taxon>Magnoliopsida</taxon>
        <taxon>eudicotyledons</taxon>
        <taxon>Gunneridae</taxon>
        <taxon>Pentapetalae</taxon>
        <taxon>rosids</taxon>
        <taxon>fabids</taxon>
        <taxon>Oxalidales</taxon>
        <taxon>Cephalotaceae</taxon>
        <taxon>Cephalotus</taxon>
    </lineage>
</organism>
<protein>
    <submittedName>
        <fullName evidence="2">Zf-RVT domain-containing protein</fullName>
    </submittedName>
</protein>
<dbReference type="Proteomes" id="UP000187406">
    <property type="component" value="Unassembled WGS sequence"/>
</dbReference>
<keyword evidence="3" id="KW-1185">Reference proteome</keyword>
<dbReference type="AlphaFoldDB" id="A0A1Q3ARN9"/>
<evidence type="ECO:0000313" key="3">
    <source>
        <dbReference type="Proteomes" id="UP000187406"/>
    </source>
</evidence>